<dbReference type="AlphaFoldDB" id="A0A150KM88"/>
<evidence type="ECO:0000313" key="4">
    <source>
        <dbReference type="Proteomes" id="UP000075666"/>
    </source>
</evidence>
<dbReference type="PATRIC" id="fig|46224.3.peg.4214"/>
<gene>
    <name evidence="3" type="ORF">B4102_0808</name>
</gene>
<protein>
    <recommendedName>
        <fullName evidence="2">Calcineurin-like phosphoesterase domain-containing protein</fullName>
    </recommendedName>
</protein>
<dbReference type="CDD" id="cd00840">
    <property type="entry name" value="MPP_Mre11_N"/>
    <property type="match status" value="1"/>
</dbReference>
<name>A0A150KM88_9BACI</name>
<keyword evidence="1" id="KW-0378">Hydrolase</keyword>
<dbReference type="PANTHER" id="PTHR30337:SF7">
    <property type="entry name" value="PHOSPHOESTERASE"/>
    <property type="match status" value="1"/>
</dbReference>
<keyword evidence="4" id="KW-1185">Reference proteome</keyword>
<dbReference type="EMBL" id="LQYN01000086">
    <property type="protein sequence ID" value="KYC97153.1"/>
    <property type="molecule type" value="Genomic_DNA"/>
</dbReference>
<dbReference type="Gene3D" id="3.60.21.10">
    <property type="match status" value="1"/>
</dbReference>
<evidence type="ECO:0000259" key="2">
    <source>
        <dbReference type="Pfam" id="PF00149"/>
    </source>
</evidence>
<evidence type="ECO:0000313" key="3">
    <source>
        <dbReference type="EMBL" id="KYC97153.1"/>
    </source>
</evidence>
<dbReference type="InterPro" id="IPR041796">
    <property type="entry name" value="Mre11_N"/>
</dbReference>
<proteinExistence type="predicted"/>
<comment type="caution">
    <text evidence="3">The sequence shown here is derived from an EMBL/GenBank/DDBJ whole genome shotgun (WGS) entry which is preliminary data.</text>
</comment>
<accession>A0A150KM88</accession>
<dbReference type="PANTHER" id="PTHR30337">
    <property type="entry name" value="COMPONENT OF ATP-DEPENDENT DSDNA EXONUCLEASE"/>
    <property type="match status" value="1"/>
</dbReference>
<feature type="domain" description="Calcineurin-like phosphoesterase" evidence="2">
    <location>
        <begin position="5"/>
        <end position="203"/>
    </location>
</feature>
<dbReference type="Pfam" id="PF00149">
    <property type="entry name" value="Metallophos"/>
    <property type="match status" value="1"/>
</dbReference>
<dbReference type="InterPro" id="IPR029052">
    <property type="entry name" value="Metallo-depent_PP-like"/>
</dbReference>
<organism evidence="3 4">
    <name type="scientific">Heyndrickxia sporothermodurans</name>
    <dbReference type="NCBI Taxonomy" id="46224"/>
    <lineage>
        <taxon>Bacteria</taxon>
        <taxon>Bacillati</taxon>
        <taxon>Bacillota</taxon>
        <taxon>Bacilli</taxon>
        <taxon>Bacillales</taxon>
        <taxon>Bacillaceae</taxon>
        <taxon>Heyndrickxia</taxon>
    </lineage>
</organism>
<dbReference type="PIRSF" id="PIRSF033091">
    <property type="entry name" value="Pesterase_YhaO"/>
    <property type="match status" value="1"/>
</dbReference>
<dbReference type="SUPFAM" id="SSF56300">
    <property type="entry name" value="Metallo-dependent phosphatases"/>
    <property type="match status" value="1"/>
</dbReference>
<dbReference type="Proteomes" id="UP000075666">
    <property type="component" value="Unassembled WGS sequence"/>
</dbReference>
<reference evidence="3 4" key="1">
    <citation type="submission" date="2016-01" db="EMBL/GenBank/DDBJ databases">
        <title>Genome Sequences of Twelve Sporeforming Bacillus Species Isolated from Foods.</title>
        <authorList>
            <person name="Berendsen E.M."/>
            <person name="Wells-Bennik M.H."/>
            <person name="Krawcyk A.O."/>
            <person name="De Jong A."/>
            <person name="Holsappel S."/>
            <person name="Eijlander R.T."/>
            <person name="Kuipers O.P."/>
        </authorList>
    </citation>
    <scope>NUCLEOTIDE SEQUENCE [LARGE SCALE GENOMIC DNA]</scope>
    <source>
        <strain evidence="3 4">B4102</strain>
    </source>
</reference>
<dbReference type="GO" id="GO:0016787">
    <property type="term" value="F:hydrolase activity"/>
    <property type="evidence" value="ECO:0007669"/>
    <property type="project" value="UniProtKB-KW"/>
</dbReference>
<sequence length="411" mass="47374">MMKKIRFIHTADLHLDSPFKGLQYLPKSIFKRIQESTFSAFTKIVDSAISMNVDFVLICGDLYDGEDRSIKAQARLRRQMERLQTAGIEAFVLYGNHDHLGGNWTTIEMPPNVHLFSSEVEMKSYISKDGVKVHIYGFSYPERHVKEKRINDYKKIDGADLHIGMLHGHCEGSSTAHQPYAPFSISDLIEKKLDYWALGHIHKQQVLHTEHNPYIVYPGNIQGRHKKESGKKVCLAVELSEHETTFKQIETADIIWENLTLDATSIKTFSDLYGLCKKEIENLRLPTQGMLLQIDIENIDGLEKDALNKIRNGELLEVLQDGEEYEESFVWTYRIDYLDNHLVTEVESAFKQELEVTIAELNRVEVFDEATTDLFGHILSSRYLDTLSEEEKKELINEAEQMVYELLQSNT</sequence>
<evidence type="ECO:0000256" key="1">
    <source>
        <dbReference type="ARBA" id="ARBA00022801"/>
    </source>
</evidence>
<dbReference type="InterPro" id="IPR014576">
    <property type="entry name" value="Pesterase_YhaO"/>
</dbReference>
<dbReference type="STRING" id="46224.B4102_0808"/>
<dbReference type="InterPro" id="IPR050535">
    <property type="entry name" value="DNA_Repair-Maintenance_Comp"/>
</dbReference>
<dbReference type="InterPro" id="IPR004843">
    <property type="entry name" value="Calcineurin-like_PHP"/>
</dbReference>